<proteinExistence type="inferred from homology"/>
<keyword evidence="6" id="KW-1185">Reference proteome</keyword>
<evidence type="ECO:0000259" key="4">
    <source>
        <dbReference type="PROSITE" id="PS50405"/>
    </source>
</evidence>
<dbReference type="Pfam" id="PF13410">
    <property type="entry name" value="GST_C_2"/>
    <property type="match status" value="1"/>
</dbReference>
<dbReference type="OrthoDB" id="9810080at2"/>
<dbReference type="Gene3D" id="1.20.1050.10">
    <property type="match status" value="1"/>
</dbReference>
<accession>A0A964T6W1</accession>
<dbReference type="SFLD" id="SFLDS00019">
    <property type="entry name" value="Glutathione_Transferase_(cytos"/>
    <property type="match status" value="1"/>
</dbReference>
<organism evidence="5 6">
    <name type="scientific">Propylenella binzhouense</name>
    <dbReference type="NCBI Taxonomy" id="2555902"/>
    <lineage>
        <taxon>Bacteria</taxon>
        <taxon>Pseudomonadati</taxon>
        <taxon>Pseudomonadota</taxon>
        <taxon>Alphaproteobacteria</taxon>
        <taxon>Hyphomicrobiales</taxon>
        <taxon>Propylenellaceae</taxon>
        <taxon>Propylenella</taxon>
    </lineage>
</organism>
<dbReference type="InterPro" id="IPR036249">
    <property type="entry name" value="Thioredoxin-like_sf"/>
</dbReference>
<dbReference type="GO" id="GO:0016740">
    <property type="term" value="F:transferase activity"/>
    <property type="evidence" value="ECO:0007669"/>
    <property type="project" value="UniProtKB-KW"/>
</dbReference>
<evidence type="ECO:0000256" key="2">
    <source>
        <dbReference type="ARBA" id="ARBA00022679"/>
    </source>
</evidence>
<gene>
    <name evidence="5" type="ORF">E4O86_17535</name>
</gene>
<dbReference type="Gene3D" id="3.40.30.10">
    <property type="entry name" value="Glutaredoxin"/>
    <property type="match status" value="1"/>
</dbReference>
<dbReference type="SUPFAM" id="SSF47616">
    <property type="entry name" value="GST C-terminal domain-like"/>
    <property type="match status" value="1"/>
</dbReference>
<dbReference type="PROSITE" id="PS50405">
    <property type="entry name" value="GST_CTER"/>
    <property type="match status" value="1"/>
</dbReference>
<comment type="similarity">
    <text evidence="1">Belongs to the GST superfamily.</text>
</comment>
<dbReference type="PROSITE" id="PS50404">
    <property type="entry name" value="GST_NTER"/>
    <property type="match status" value="1"/>
</dbReference>
<dbReference type="Pfam" id="PF02798">
    <property type="entry name" value="GST_N"/>
    <property type="match status" value="1"/>
</dbReference>
<feature type="domain" description="GST C-terminal" evidence="4">
    <location>
        <begin position="87"/>
        <end position="207"/>
    </location>
</feature>
<dbReference type="SUPFAM" id="SSF52833">
    <property type="entry name" value="Thioredoxin-like"/>
    <property type="match status" value="1"/>
</dbReference>
<dbReference type="CDD" id="cd03047">
    <property type="entry name" value="GST_N_2"/>
    <property type="match status" value="1"/>
</dbReference>
<dbReference type="PANTHER" id="PTHR44051">
    <property type="entry name" value="GLUTATHIONE S-TRANSFERASE-RELATED"/>
    <property type="match status" value="1"/>
</dbReference>
<evidence type="ECO:0000256" key="1">
    <source>
        <dbReference type="ARBA" id="ARBA00007409"/>
    </source>
</evidence>
<dbReference type="EMBL" id="SPKJ01000078">
    <property type="protein sequence ID" value="MYZ49515.1"/>
    <property type="molecule type" value="Genomic_DNA"/>
</dbReference>
<dbReference type="InterPro" id="IPR040079">
    <property type="entry name" value="Glutathione_S-Trfase"/>
</dbReference>
<comment type="caution">
    <text evidence="5">The sequence shown here is derived from an EMBL/GenBank/DDBJ whole genome shotgun (WGS) entry which is preliminary data.</text>
</comment>
<protein>
    <submittedName>
        <fullName evidence="5">Glutathione S-transferase family protein</fullName>
    </submittedName>
</protein>
<dbReference type="InterPro" id="IPR036282">
    <property type="entry name" value="Glutathione-S-Trfase_C_sf"/>
</dbReference>
<dbReference type="InterPro" id="IPR010987">
    <property type="entry name" value="Glutathione-S-Trfase_C-like"/>
</dbReference>
<dbReference type="AlphaFoldDB" id="A0A964T6W1"/>
<dbReference type="PANTHER" id="PTHR44051:SF19">
    <property type="entry name" value="DISULFIDE-BOND OXIDOREDUCTASE YFCG"/>
    <property type="match status" value="1"/>
</dbReference>
<dbReference type="FunFam" id="3.40.30.10:FF:000039">
    <property type="entry name" value="Glutathione S-transferase domain"/>
    <property type="match status" value="1"/>
</dbReference>
<reference evidence="5" key="1">
    <citation type="submission" date="2019-03" db="EMBL/GenBank/DDBJ databases">
        <title>Afifella sp. nov., isolated from activated sludge.</title>
        <authorList>
            <person name="Li Q."/>
            <person name="Liu Y."/>
        </authorList>
    </citation>
    <scope>NUCLEOTIDE SEQUENCE</scope>
    <source>
        <strain evidence="5">L72</strain>
    </source>
</reference>
<feature type="domain" description="GST N-terminal" evidence="3">
    <location>
        <begin position="1"/>
        <end position="82"/>
    </location>
</feature>
<dbReference type="RefSeq" id="WP_161141856.1">
    <property type="nucleotide sequence ID" value="NZ_SPKJ01000078.1"/>
</dbReference>
<dbReference type="InterPro" id="IPR004045">
    <property type="entry name" value="Glutathione_S-Trfase_N"/>
</dbReference>
<evidence type="ECO:0000313" key="6">
    <source>
        <dbReference type="Proteomes" id="UP000773614"/>
    </source>
</evidence>
<dbReference type="Proteomes" id="UP000773614">
    <property type="component" value="Unassembled WGS sequence"/>
</dbReference>
<dbReference type="CDD" id="cd03180">
    <property type="entry name" value="GST_C_2"/>
    <property type="match status" value="1"/>
</dbReference>
<sequence>MTKIWGRLSSINVQKVVWCAGEVGMPFERIDAGLAFGINNTPEYMAKNPNGLVPLLEEEDGWTLWESNAIVRYLAARHSAGHLWPEDPRERALADRWMDWQATAFTPAFVAAFMGLVRTPAEKRDEAAIAAAMKKGEPFAAILDEHLGRNAYVGGNRFTMGDIPAGCIAHRWLNLPAERAPRPNLERWYNDIVSRPAAAAVLTTPLT</sequence>
<keyword evidence="2" id="KW-0808">Transferase</keyword>
<evidence type="ECO:0000259" key="3">
    <source>
        <dbReference type="PROSITE" id="PS50404"/>
    </source>
</evidence>
<evidence type="ECO:0000313" key="5">
    <source>
        <dbReference type="EMBL" id="MYZ49515.1"/>
    </source>
</evidence>
<dbReference type="SFLD" id="SFLDG01150">
    <property type="entry name" value="Main.1:_Beta-like"/>
    <property type="match status" value="1"/>
</dbReference>
<dbReference type="SFLD" id="SFLDG00358">
    <property type="entry name" value="Main_(cytGST)"/>
    <property type="match status" value="1"/>
</dbReference>
<name>A0A964T6W1_9HYPH</name>